<gene>
    <name evidence="1" type="ORF">S12H4_56788</name>
</gene>
<sequence length="103" mass="11945">MTREFFKINELIRIIGGYAKKSRDGDIDVYVSKKGRVILAPNDVELRRFPLLQGLHFSESDDKDLLNIPDKEEGFISIIEGTLVKIEQFEEKKLKNGEMTFLR</sequence>
<dbReference type="EMBL" id="BARW01036618">
    <property type="protein sequence ID" value="GAJ19271.1"/>
    <property type="molecule type" value="Genomic_DNA"/>
</dbReference>
<dbReference type="AlphaFoldDB" id="X1VR01"/>
<proteinExistence type="predicted"/>
<protein>
    <submittedName>
        <fullName evidence="1">Uncharacterized protein</fullName>
    </submittedName>
</protein>
<name>X1VR01_9ZZZZ</name>
<organism evidence="1">
    <name type="scientific">marine sediment metagenome</name>
    <dbReference type="NCBI Taxonomy" id="412755"/>
    <lineage>
        <taxon>unclassified sequences</taxon>
        <taxon>metagenomes</taxon>
        <taxon>ecological metagenomes</taxon>
    </lineage>
</organism>
<evidence type="ECO:0000313" key="1">
    <source>
        <dbReference type="EMBL" id="GAJ19271.1"/>
    </source>
</evidence>
<feature type="non-terminal residue" evidence="1">
    <location>
        <position position="103"/>
    </location>
</feature>
<accession>X1VR01</accession>
<reference evidence="1" key="1">
    <citation type="journal article" date="2014" name="Front. Microbiol.">
        <title>High frequency of phylogenetically diverse reductive dehalogenase-homologous genes in deep subseafloor sedimentary metagenomes.</title>
        <authorList>
            <person name="Kawai M."/>
            <person name="Futagami T."/>
            <person name="Toyoda A."/>
            <person name="Takaki Y."/>
            <person name="Nishi S."/>
            <person name="Hori S."/>
            <person name="Arai W."/>
            <person name="Tsubouchi T."/>
            <person name="Morono Y."/>
            <person name="Uchiyama I."/>
            <person name="Ito T."/>
            <person name="Fujiyama A."/>
            <person name="Inagaki F."/>
            <person name="Takami H."/>
        </authorList>
    </citation>
    <scope>NUCLEOTIDE SEQUENCE</scope>
    <source>
        <strain evidence="1">Expedition CK06-06</strain>
    </source>
</reference>
<comment type="caution">
    <text evidence="1">The sequence shown here is derived from an EMBL/GenBank/DDBJ whole genome shotgun (WGS) entry which is preliminary data.</text>
</comment>